<gene>
    <name evidence="2" type="ORF">METZ01_LOCUS461796</name>
</gene>
<proteinExistence type="predicted"/>
<evidence type="ECO:0000259" key="1">
    <source>
        <dbReference type="Pfam" id="PF09851"/>
    </source>
</evidence>
<organism evidence="2">
    <name type="scientific">marine metagenome</name>
    <dbReference type="NCBI Taxonomy" id="408172"/>
    <lineage>
        <taxon>unclassified sequences</taxon>
        <taxon>metagenomes</taxon>
        <taxon>ecological metagenomes</taxon>
    </lineage>
</organism>
<protein>
    <recommendedName>
        <fullName evidence="1">SHOCT domain-containing protein</fullName>
    </recommendedName>
</protein>
<reference evidence="2" key="1">
    <citation type="submission" date="2018-05" db="EMBL/GenBank/DDBJ databases">
        <authorList>
            <person name="Lanie J.A."/>
            <person name="Ng W.-L."/>
            <person name="Kazmierczak K.M."/>
            <person name="Andrzejewski T.M."/>
            <person name="Davidsen T.M."/>
            <person name="Wayne K.J."/>
            <person name="Tettelin H."/>
            <person name="Glass J.I."/>
            <person name="Rusch D."/>
            <person name="Podicherti R."/>
            <person name="Tsui H.-C.T."/>
            <person name="Winkler M.E."/>
        </authorList>
    </citation>
    <scope>NUCLEOTIDE SEQUENCE</scope>
</reference>
<name>A0A383AMH6_9ZZZZ</name>
<feature type="non-terminal residue" evidence="2">
    <location>
        <position position="98"/>
    </location>
</feature>
<dbReference type="EMBL" id="UINC01193359">
    <property type="protein sequence ID" value="SVE08942.1"/>
    <property type="molecule type" value="Genomic_DNA"/>
</dbReference>
<accession>A0A383AMH6</accession>
<evidence type="ECO:0000313" key="2">
    <source>
        <dbReference type="EMBL" id="SVE08942.1"/>
    </source>
</evidence>
<dbReference type="InterPro" id="IPR018649">
    <property type="entry name" value="SHOCT"/>
</dbReference>
<feature type="domain" description="SHOCT" evidence="1">
    <location>
        <begin position="36"/>
        <end position="63"/>
    </location>
</feature>
<dbReference type="AlphaFoldDB" id="A0A383AMH6"/>
<sequence>MIKKLLLTFSFIVLTTIAFSGTTYAAQEGETIVISEELTKLINLYKEGVITEEEFSKAKSILLNPDSKISKKKKKKKAVMFKKQKQLTAVERRQLKEA</sequence>
<dbReference type="Pfam" id="PF09851">
    <property type="entry name" value="SHOCT"/>
    <property type="match status" value="1"/>
</dbReference>